<reference evidence="2" key="1">
    <citation type="journal article" date="2022" name="Mol. Ecol. Resour.">
        <title>The genomes of chicory, endive, great burdock and yacon provide insights into Asteraceae palaeo-polyploidization history and plant inulin production.</title>
        <authorList>
            <person name="Fan W."/>
            <person name="Wang S."/>
            <person name="Wang H."/>
            <person name="Wang A."/>
            <person name="Jiang F."/>
            <person name="Liu H."/>
            <person name="Zhao H."/>
            <person name="Xu D."/>
            <person name="Zhang Y."/>
        </authorList>
    </citation>
    <scope>NUCLEOTIDE SEQUENCE [LARGE SCALE GENOMIC DNA]</scope>
    <source>
        <strain evidence="2">cv. Yunnan</strain>
    </source>
</reference>
<reference evidence="1 2" key="2">
    <citation type="journal article" date="2022" name="Mol. Ecol. Resour.">
        <title>The genomes of chicory, endive, great burdock and yacon provide insights into Asteraceae paleo-polyploidization history and plant inulin production.</title>
        <authorList>
            <person name="Fan W."/>
            <person name="Wang S."/>
            <person name="Wang H."/>
            <person name="Wang A."/>
            <person name="Jiang F."/>
            <person name="Liu H."/>
            <person name="Zhao H."/>
            <person name="Xu D."/>
            <person name="Zhang Y."/>
        </authorList>
    </citation>
    <scope>NUCLEOTIDE SEQUENCE [LARGE SCALE GENOMIC DNA]</scope>
    <source>
        <strain evidence="2">cv. Yunnan</strain>
        <tissue evidence="1">Leaves</tissue>
    </source>
</reference>
<gene>
    <name evidence="1" type="ORF">L1987_63366</name>
</gene>
<evidence type="ECO:0000313" key="2">
    <source>
        <dbReference type="Proteomes" id="UP001056120"/>
    </source>
</evidence>
<organism evidence="1 2">
    <name type="scientific">Smallanthus sonchifolius</name>
    <dbReference type="NCBI Taxonomy" id="185202"/>
    <lineage>
        <taxon>Eukaryota</taxon>
        <taxon>Viridiplantae</taxon>
        <taxon>Streptophyta</taxon>
        <taxon>Embryophyta</taxon>
        <taxon>Tracheophyta</taxon>
        <taxon>Spermatophyta</taxon>
        <taxon>Magnoliopsida</taxon>
        <taxon>eudicotyledons</taxon>
        <taxon>Gunneridae</taxon>
        <taxon>Pentapetalae</taxon>
        <taxon>asterids</taxon>
        <taxon>campanulids</taxon>
        <taxon>Asterales</taxon>
        <taxon>Asteraceae</taxon>
        <taxon>Asteroideae</taxon>
        <taxon>Heliantheae alliance</taxon>
        <taxon>Millerieae</taxon>
        <taxon>Smallanthus</taxon>
    </lineage>
</organism>
<accession>A0ACB9CCY1</accession>
<dbReference type="EMBL" id="CM042038">
    <property type="protein sequence ID" value="KAI3732167.1"/>
    <property type="molecule type" value="Genomic_DNA"/>
</dbReference>
<keyword evidence="2" id="KW-1185">Reference proteome</keyword>
<dbReference type="Proteomes" id="UP001056120">
    <property type="component" value="Linkage Group LG21"/>
</dbReference>
<protein>
    <submittedName>
        <fullName evidence="1">Uncharacterized protein</fullName>
    </submittedName>
</protein>
<evidence type="ECO:0000313" key="1">
    <source>
        <dbReference type="EMBL" id="KAI3732167.1"/>
    </source>
</evidence>
<sequence length="128" mass="14668">MTHHYISFFVIVIPLFFNFFDTCFAENGQKTVGNWLEIASPDDPAVLEVGQFAVDEHNKDTKSTMKFERVVKGYTQIIGGMNWRLTIEVVDRKSIKTCEVLVFEQTLHNIKKLVSFKIVQSSTTFSKA</sequence>
<comment type="caution">
    <text evidence="1">The sequence shown here is derived from an EMBL/GenBank/DDBJ whole genome shotgun (WGS) entry which is preliminary data.</text>
</comment>
<name>A0ACB9CCY1_9ASTR</name>
<proteinExistence type="predicted"/>